<dbReference type="Proteomes" id="UP000885738">
    <property type="component" value="Unassembled WGS sequence"/>
</dbReference>
<gene>
    <name evidence="3" type="ORF">ENI35_07605</name>
</gene>
<sequence>MKEKWFFVLKTAIFLIFSFALLGTVIIFLGKERPYFKKTFILKTQFRSVAGLSSESPVYRYGLRVGHVADFQFLKDGRVEVIMRIEKRFHSQFHKDCYAKIVPVGILGDKAVDIVGGKPDTPVLAEGSVINSVEPITLEEIASRAKPLLDKTTIIAANLAEITDNIKQEHTTYQNIFHNIAKITDKIARGEGTLGALVQKEDLYKETVATVRKAGETMHKTHAFITSLQQRSKQLKPILAETEQVASDLTTLLAQMKIFIEKLNHWIEETQKITKELSYTSIQLRTASGDLPIVMKNLRHASQGAVEVIEAAKKSWFIRRYLPKEKKKR</sequence>
<organism evidence="3">
    <name type="scientific">Desulfofervidus auxilii</name>
    <dbReference type="NCBI Taxonomy" id="1621989"/>
    <lineage>
        <taxon>Bacteria</taxon>
        <taxon>Pseudomonadati</taxon>
        <taxon>Thermodesulfobacteriota</taxon>
        <taxon>Candidatus Desulfofervidia</taxon>
        <taxon>Candidatus Desulfofervidales</taxon>
        <taxon>Candidatus Desulfofervidaceae</taxon>
        <taxon>Candidatus Desulfofervidus</taxon>
    </lineage>
</organism>
<feature type="domain" description="Mce/MlaD" evidence="2">
    <location>
        <begin position="42"/>
        <end position="116"/>
    </location>
</feature>
<keyword evidence="1" id="KW-0812">Transmembrane</keyword>
<name>A0A7C1ZS32_DESA2</name>
<comment type="caution">
    <text evidence="3">The sequence shown here is derived from an EMBL/GenBank/DDBJ whole genome shotgun (WGS) entry which is preliminary data.</text>
</comment>
<dbReference type="PANTHER" id="PTHR33371">
    <property type="entry name" value="INTERMEMBRANE PHOSPHOLIPID TRANSPORT SYSTEM BINDING PROTEIN MLAD-RELATED"/>
    <property type="match status" value="1"/>
</dbReference>
<accession>A0A7C1ZS32</accession>
<dbReference type="AlphaFoldDB" id="A0A7C1ZS32"/>
<feature type="transmembrane region" description="Helical" evidence="1">
    <location>
        <begin position="6"/>
        <end position="29"/>
    </location>
</feature>
<reference evidence="3" key="1">
    <citation type="journal article" date="2020" name="mSystems">
        <title>Genome- and Community-Level Interaction Insights into Carbon Utilization and Element Cycling Functions of Hydrothermarchaeota in Hydrothermal Sediment.</title>
        <authorList>
            <person name="Zhou Z."/>
            <person name="Liu Y."/>
            <person name="Xu W."/>
            <person name="Pan J."/>
            <person name="Luo Z.H."/>
            <person name="Li M."/>
        </authorList>
    </citation>
    <scope>NUCLEOTIDE SEQUENCE [LARGE SCALE GENOMIC DNA]</scope>
    <source>
        <strain evidence="3">HyVt-389</strain>
    </source>
</reference>
<evidence type="ECO:0000259" key="2">
    <source>
        <dbReference type="Pfam" id="PF02470"/>
    </source>
</evidence>
<protein>
    <submittedName>
        <fullName evidence="3">MCE family protein</fullName>
    </submittedName>
</protein>
<keyword evidence="1" id="KW-0472">Membrane</keyword>
<dbReference type="Pfam" id="PF02470">
    <property type="entry name" value="MlaD"/>
    <property type="match status" value="1"/>
</dbReference>
<evidence type="ECO:0000313" key="3">
    <source>
        <dbReference type="EMBL" id="HEC68651.1"/>
    </source>
</evidence>
<dbReference type="PANTHER" id="PTHR33371:SF4">
    <property type="entry name" value="INTERMEMBRANE PHOSPHOLIPID TRANSPORT SYSTEM BINDING PROTEIN MLAD"/>
    <property type="match status" value="1"/>
</dbReference>
<dbReference type="EMBL" id="DRIH01000277">
    <property type="protein sequence ID" value="HEC68651.1"/>
    <property type="molecule type" value="Genomic_DNA"/>
</dbReference>
<dbReference type="SUPFAM" id="SSF58104">
    <property type="entry name" value="Methyl-accepting chemotaxis protein (MCP) signaling domain"/>
    <property type="match status" value="1"/>
</dbReference>
<dbReference type="InterPro" id="IPR052336">
    <property type="entry name" value="MlaD_Phospholipid_Transporter"/>
</dbReference>
<evidence type="ECO:0000256" key="1">
    <source>
        <dbReference type="SAM" id="Phobius"/>
    </source>
</evidence>
<dbReference type="InterPro" id="IPR003399">
    <property type="entry name" value="Mce/MlaD"/>
</dbReference>
<keyword evidence="1" id="KW-1133">Transmembrane helix</keyword>
<proteinExistence type="predicted"/>